<dbReference type="GO" id="GO:0016903">
    <property type="term" value="F:oxidoreductase activity, acting on the aldehyde or oxo group of donors"/>
    <property type="evidence" value="ECO:0007669"/>
    <property type="project" value="InterPro"/>
</dbReference>
<keyword evidence="3" id="KW-0670">Pyruvate</keyword>
<dbReference type="Gene3D" id="3.40.920.10">
    <property type="entry name" value="Pyruvate-ferredoxin oxidoreductase, PFOR, domain III"/>
    <property type="match status" value="1"/>
</dbReference>
<organism evidence="3">
    <name type="scientific">Thermogladius calderae</name>
    <dbReference type="NCBI Taxonomy" id="1200300"/>
    <lineage>
        <taxon>Archaea</taxon>
        <taxon>Thermoproteota</taxon>
        <taxon>Thermoprotei</taxon>
        <taxon>Desulfurococcales</taxon>
        <taxon>Desulfurococcaceae</taxon>
        <taxon>Thermogladius</taxon>
    </lineage>
</organism>
<dbReference type="PANTHER" id="PTHR43854:SF1">
    <property type="entry name" value="INDOLEPYRUVATE OXIDOREDUCTASE SUBUNIT IORB"/>
    <property type="match status" value="1"/>
</dbReference>
<dbReference type="InterPro" id="IPR052198">
    <property type="entry name" value="IorB_Oxidoreductase"/>
</dbReference>
<sequence>MVTRGGRSSTLRELPREVLLLPGKFNILIAGVGGQGVLTLGSLIAWASTLSGIDVTVAETHGLSQRGGSLTVHVRLNNNQAPLIPPGEADLLIGLEVIEAVRYSYYTGDRSILVVNKLRLPPPLTKPPSSRELEESLRRAFPGRVYFYDAEKEAKHLLGSSLFSNVLLLGYSMGVDGRFRSVLDPARVEEAIQVIFSRKTAEANLRAFKHGLSQGLSDVAGGAGGHPG</sequence>
<evidence type="ECO:0000259" key="2">
    <source>
        <dbReference type="Pfam" id="PF01558"/>
    </source>
</evidence>
<feature type="domain" description="Pyruvate/ketoisovalerate oxidoreductase catalytic" evidence="2">
    <location>
        <begin position="33"/>
        <end position="212"/>
    </location>
</feature>
<name>A0A7J3Y198_9CREN</name>
<proteinExistence type="predicted"/>
<dbReference type="SUPFAM" id="SSF53323">
    <property type="entry name" value="Pyruvate-ferredoxin oxidoreductase, PFOR, domain III"/>
    <property type="match status" value="1"/>
</dbReference>
<dbReference type="AlphaFoldDB" id="A0A7J3Y198"/>
<dbReference type="Pfam" id="PF01558">
    <property type="entry name" value="POR"/>
    <property type="match status" value="1"/>
</dbReference>
<comment type="caution">
    <text evidence="3">The sequence shown here is derived from an EMBL/GenBank/DDBJ whole genome shotgun (WGS) entry which is preliminary data.</text>
</comment>
<accession>A0A7J3Y198</accession>
<reference evidence="3" key="1">
    <citation type="journal article" date="2020" name="mSystems">
        <title>Genome- and Community-Level Interaction Insights into Carbon Utilization and Element Cycling Functions of Hydrothermarchaeota in Hydrothermal Sediment.</title>
        <authorList>
            <person name="Zhou Z."/>
            <person name="Liu Y."/>
            <person name="Xu W."/>
            <person name="Pan J."/>
            <person name="Luo Z.H."/>
            <person name="Li M."/>
        </authorList>
    </citation>
    <scope>NUCLEOTIDE SEQUENCE [LARGE SCALE GENOMIC DNA]</scope>
    <source>
        <strain evidence="3">SpSt-110</strain>
    </source>
</reference>
<dbReference type="InterPro" id="IPR019752">
    <property type="entry name" value="Pyrv/ketoisovalerate_OxRed_cat"/>
</dbReference>
<dbReference type="EMBL" id="DRYK01000089">
    <property type="protein sequence ID" value="HHP68469.1"/>
    <property type="molecule type" value="Genomic_DNA"/>
</dbReference>
<protein>
    <submittedName>
        <fullName evidence="3">Pyruvate ferredoxin oxidoreductase</fullName>
    </submittedName>
</protein>
<gene>
    <name evidence="3" type="ORF">ENM60_06805</name>
</gene>
<evidence type="ECO:0000256" key="1">
    <source>
        <dbReference type="ARBA" id="ARBA00023002"/>
    </source>
</evidence>
<keyword evidence="1" id="KW-0560">Oxidoreductase</keyword>
<dbReference type="InterPro" id="IPR002869">
    <property type="entry name" value="Pyrv_flavodox_OxRed_cen"/>
</dbReference>
<evidence type="ECO:0000313" key="3">
    <source>
        <dbReference type="EMBL" id="HHP68469.1"/>
    </source>
</evidence>
<dbReference type="PANTHER" id="PTHR43854">
    <property type="entry name" value="INDOLEPYRUVATE OXIDOREDUCTASE SUBUNIT IORB"/>
    <property type="match status" value="1"/>
</dbReference>